<feature type="transmembrane region" description="Helical" evidence="1">
    <location>
        <begin position="262"/>
        <end position="279"/>
    </location>
</feature>
<dbReference type="OrthoDB" id="4025427at2759"/>
<organism evidence="2 3">
    <name type="scientific">Lodderomyces elongisporus (strain ATCC 11503 / CBS 2605 / JCM 1781 / NBRC 1676 / NRRL YB-4239)</name>
    <name type="common">Yeast</name>
    <name type="synonym">Saccharomyces elongisporus</name>
    <dbReference type="NCBI Taxonomy" id="379508"/>
    <lineage>
        <taxon>Eukaryota</taxon>
        <taxon>Fungi</taxon>
        <taxon>Dikarya</taxon>
        <taxon>Ascomycota</taxon>
        <taxon>Saccharomycotina</taxon>
        <taxon>Pichiomycetes</taxon>
        <taxon>Debaryomycetaceae</taxon>
        <taxon>Candida/Lodderomyces clade</taxon>
        <taxon>Lodderomyces</taxon>
    </lineage>
</organism>
<dbReference type="AlphaFoldDB" id="A5E647"/>
<dbReference type="Proteomes" id="UP000001996">
    <property type="component" value="Unassembled WGS sequence"/>
</dbReference>
<reference evidence="2 3" key="1">
    <citation type="journal article" date="2009" name="Nature">
        <title>Evolution of pathogenicity and sexual reproduction in eight Candida genomes.</title>
        <authorList>
            <person name="Butler G."/>
            <person name="Rasmussen M.D."/>
            <person name="Lin M.F."/>
            <person name="Santos M.A."/>
            <person name="Sakthikumar S."/>
            <person name="Munro C.A."/>
            <person name="Rheinbay E."/>
            <person name="Grabherr M."/>
            <person name="Forche A."/>
            <person name="Reedy J.L."/>
            <person name="Agrafioti I."/>
            <person name="Arnaud M.B."/>
            <person name="Bates S."/>
            <person name="Brown A.J."/>
            <person name="Brunke S."/>
            <person name="Costanzo M.C."/>
            <person name="Fitzpatrick D.A."/>
            <person name="de Groot P.W."/>
            <person name="Harris D."/>
            <person name="Hoyer L.L."/>
            <person name="Hube B."/>
            <person name="Klis F.M."/>
            <person name="Kodira C."/>
            <person name="Lennard N."/>
            <person name="Logue M.E."/>
            <person name="Martin R."/>
            <person name="Neiman A.M."/>
            <person name="Nikolaou E."/>
            <person name="Quail M.A."/>
            <person name="Quinn J."/>
            <person name="Santos M.C."/>
            <person name="Schmitzberger F.F."/>
            <person name="Sherlock G."/>
            <person name="Shah P."/>
            <person name="Silverstein K.A."/>
            <person name="Skrzypek M.S."/>
            <person name="Soll D."/>
            <person name="Staggs R."/>
            <person name="Stansfield I."/>
            <person name="Stumpf M.P."/>
            <person name="Sudbery P.E."/>
            <person name="Srikantha T."/>
            <person name="Zeng Q."/>
            <person name="Berman J."/>
            <person name="Berriman M."/>
            <person name="Heitman J."/>
            <person name="Gow N.A."/>
            <person name="Lorenz M.C."/>
            <person name="Birren B.W."/>
            <person name="Kellis M."/>
            <person name="Cuomo C.A."/>
        </authorList>
    </citation>
    <scope>NUCLEOTIDE SEQUENCE [LARGE SCALE GENOMIC DNA]</scope>
    <source>
        <strain evidence="3">ATCC 11503 / BCRC 21390 / CBS 2605 / JCM 1781 / NBRC 1676 / NRRL YB-4239</strain>
    </source>
</reference>
<gene>
    <name evidence="2" type="ORF">LELG_05086</name>
</gene>
<dbReference type="InParanoid" id="A5E647"/>
<dbReference type="HOGENOM" id="CLU_983778_0_0_1"/>
<evidence type="ECO:0000313" key="2">
    <source>
        <dbReference type="EMBL" id="EDK46905.1"/>
    </source>
</evidence>
<dbReference type="VEuPathDB" id="FungiDB:LELG_05086"/>
<keyword evidence="1" id="KW-0812">Transmembrane</keyword>
<evidence type="ECO:0000313" key="3">
    <source>
        <dbReference type="Proteomes" id="UP000001996"/>
    </source>
</evidence>
<dbReference type="GeneID" id="5230728"/>
<name>A5E647_LODEL</name>
<feature type="transmembrane region" description="Helical" evidence="1">
    <location>
        <begin position="91"/>
        <end position="110"/>
    </location>
</feature>
<sequence>MTTTEKVHPVCNKTQQYINLIEKQLCTRLNNPIAACTILIAYTLTSHLTPHLPQLSYLVKLPYPESYPFQDILNQIITIYFVYRFAHATKLGTFGECLLFIIGALVTIYVCCAMELWISISLIIQLLLIAISLGIDYCCARGEEDGDANASLTANAKQTPVRLTTFNNHMLKIPLSYSFLMIAELDDAIIVKLAQWSIKLYCLWIMILWELKDGEDLNNNFREYNDLETQHPYNQMNTNSNDDDDEYDHCETRRQPLKFRDFILVLTCIGIIHIDVYYLNHYK</sequence>
<feature type="transmembrane region" description="Helical" evidence="1">
    <location>
        <begin position="116"/>
        <end position="135"/>
    </location>
</feature>
<evidence type="ECO:0000256" key="1">
    <source>
        <dbReference type="SAM" id="Phobius"/>
    </source>
</evidence>
<dbReference type="KEGG" id="lel:PVL30_005223"/>
<dbReference type="EMBL" id="CH981531">
    <property type="protein sequence ID" value="EDK46905.1"/>
    <property type="molecule type" value="Genomic_DNA"/>
</dbReference>
<accession>A5E647</accession>
<keyword evidence="1" id="KW-1133">Transmembrane helix</keyword>
<proteinExistence type="predicted"/>
<keyword evidence="1" id="KW-0472">Membrane</keyword>
<keyword evidence="3" id="KW-1185">Reference proteome</keyword>
<protein>
    <submittedName>
        <fullName evidence="2">Uncharacterized protein</fullName>
    </submittedName>
</protein>